<name>T1JF52_STRMM</name>
<comment type="subcellular location">
    <subcellularLocation>
        <location evidence="3">Cytoplasm</location>
        <location evidence="3">Cell cortex</location>
    </subcellularLocation>
    <subcellularLocation>
        <location evidence="1">Cytoplasm</location>
        <location evidence="1">Cytoskeleton</location>
        <location evidence="1">Microtubule organizing center</location>
        <location evidence="1">Centrosome</location>
    </subcellularLocation>
    <subcellularLocation>
        <location evidence="2">Cytoplasm</location>
        <location evidence="2">Cytoskeleton</location>
        <location evidence="2">Stress fiber</location>
    </subcellularLocation>
    <subcellularLocation>
        <location evidence="4">Cytoplasm</location>
        <location evidence="4">Myofibril</location>
    </subcellularLocation>
</comment>
<dbReference type="HOGENOM" id="CLU_030384_0_0_1"/>
<keyword evidence="6" id="KW-1017">Isopeptide bond</keyword>
<dbReference type="Proteomes" id="UP000014500">
    <property type="component" value="Unassembled WGS sequence"/>
</dbReference>
<dbReference type="GO" id="GO:0005938">
    <property type="term" value="C:cell cortex"/>
    <property type="evidence" value="ECO:0007669"/>
    <property type="project" value="UniProtKB-SubCell"/>
</dbReference>
<dbReference type="GO" id="GO:0005813">
    <property type="term" value="C:centrosome"/>
    <property type="evidence" value="ECO:0007669"/>
    <property type="project" value="UniProtKB-SubCell"/>
</dbReference>
<evidence type="ECO:0000256" key="8">
    <source>
        <dbReference type="ARBA" id="ARBA00022843"/>
    </source>
</evidence>
<dbReference type="Pfam" id="PF05502">
    <property type="entry name" value="Dynactin_p62"/>
    <property type="match status" value="2"/>
</dbReference>
<evidence type="ECO:0000256" key="4">
    <source>
        <dbReference type="ARBA" id="ARBA00004657"/>
    </source>
</evidence>
<reference evidence="15" key="2">
    <citation type="submission" date="2015-02" db="UniProtKB">
        <authorList>
            <consortium name="EnsemblMetazoa"/>
        </authorList>
    </citation>
    <scope>IDENTIFICATION</scope>
</reference>
<organism evidence="15 16">
    <name type="scientific">Strigamia maritima</name>
    <name type="common">European centipede</name>
    <name type="synonym">Geophilus maritimus</name>
    <dbReference type="NCBI Taxonomy" id="126957"/>
    <lineage>
        <taxon>Eukaryota</taxon>
        <taxon>Metazoa</taxon>
        <taxon>Ecdysozoa</taxon>
        <taxon>Arthropoda</taxon>
        <taxon>Myriapoda</taxon>
        <taxon>Chilopoda</taxon>
        <taxon>Pleurostigmophora</taxon>
        <taxon>Geophilomorpha</taxon>
        <taxon>Linotaeniidae</taxon>
        <taxon>Strigamia</taxon>
    </lineage>
</organism>
<evidence type="ECO:0000256" key="11">
    <source>
        <dbReference type="ARBA" id="ARBA00023212"/>
    </source>
</evidence>
<evidence type="ECO:0000256" key="14">
    <source>
        <dbReference type="ARBA" id="ARBA00093507"/>
    </source>
</evidence>
<comment type="similarity">
    <text evidence="12">Belongs to the dynactin subunit 4 family.</text>
</comment>
<dbReference type="GO" id="GO:0005869">
    <property type="term" value="C:dynactin complex"/>
    <property type="evidence" value="ECO:0007669"/>
    <property type="project" value="InterPro"/>
</dbReference>
<evidence type="ECO:0000256" key="13">
    <source>
        <dbReference type="ARBA" id="ARBA00034864"/>
    </source>
</evidence>
<keyword evidence="5" id="KW-0963">Cytoplasm</keyword>
<evidence type="ECO:0000256" key="1">
    <source>
        <dbReference type="ARBA" id="ARBA00004300"/>
    </source>
</evidence>
<dbReference type="GO" id="GO:0001725">
    <property type="term" value="C:stress fiber"/>
    <property type="evidence" value="ECO:0007669"/>
    <property type="project" value="UniProtKB-SubCell"/>
</dbReference>
<dbReference type="GO" id="GO:0030016">
    <property type="term" value="C:myofibril"/>
    <property type="evidence" value="ECO:0007669"/>
    <property type="project" value="UniProtKB-SubCell"/>
</dbReference>
<sequence>MVDLFNPDRVIYVCSCGADKPISRIYFCRHCLKLRCGNCVTHEVDSHYCPNCLESMPSAEARVKKNRCGSCFDCPSCKHTLSTRASSIQVPSAEDNSKTIPKKVYYLACGFCRWTSRDAGLKDQNVASGGWQEIENPDSKTVASLIEHYRALALHDKMEKEHRKTMRKRPFIQFSDKYTLSALMSKKKTSLPSIGGLNLRSDDSKALEMQPGVAVEEMEELSDDYFTRAVTLPLKCTVSQMLMQPEVQTANTTDLYPRHKHLLVKRSQRCRECEHNLSKPEFNPSSIKFKIQLAAYYHVPNIRLSAEIQLAVNEKTRAVLTLTNPTQNTMHVTLQPGNLTEYKQSGKVELPQAEIIIGPRDDAAEFDDMSENMGFEDDPKIISFRKANKVGVFVDITPLKKHVDIRLPILIRYDYLNTMPQAQADPREPQITWLEHQLIVNFGHA</sequence>
<comment type="subunit">
    <text evidence="14">Subunit of dynactin, a multiprotein complex part of a tripartite complex with dynein and a adapter, such as BICDL1, BICD2 or HOOK3. The dynactin complex is built around ACTR1A/ACTB filament and consists of an actin-related filament composed of a shoulder domain, a pointed end and a barbed end. Its length is defined by its flexible shoulder domain. The soulder is composed of 2 DCTN1 subunits, 4 DCTN2 and 2 DCTN3. The 4 DCNT2 (via N-terminus) bind the ACTR1A filament and act as molecular rulers to determine the length. The pointed end is important for binding dynein-dynactin cargo adapters. Consists of 4 subunits: ACTR10, DCNT4, DCTN5 and DCTN6. The barbed end is composed of a CAPZA1:CAPZB heterodimers, which binds ACTR1A/ACTB filament and dynactin and stabilizes dynactin. Interacts with ATP7B, but not ATP7A, in a copper-dependent manner. Interacts with ANK2; this interaction is required for localization at costameres. Interacts with N4BP2L1.</text>
</comment>
<dbReference type="PhylomeDB" id="T1JF52"/>
<keyword evidence="9" id="KW-0007">Acetylation</keyword>
<evidence type="ECO:0000256" key="6">
    <source>
        <dbReference type="ARBA" id="ARBA00022499"/>
    </source>
</evidence>
<evidence type="ECO:0000313" key="16">
    <source>
        <dbReference type="Proteomes" id="UP000014500"/>
    </source>
</evidence>
<dbReference type="PANTHER" id="PTHR13034">
    <property type="entry name" value="DYNACTIN P62 SUBUNIT"/>
    <property type="match status" value="1"/>
</dbReference>
<dbReference type="PANTHER" id="PTHR13034:SF2">
    <property type="entry name" value="DYNACTIN SUBUNIT 4"/>
    <property type="match status" value="1"/>
</dbReference>
<evidence type="ECO:0000256" key="3">
    <source>
        <dbReference type="ARBA" id="ARBA00004544"/>
    </source>
</evidence>
<dbReference type="InterPro" id="IPR008603">
    <property type="entry name" value="DCTN4"/>
</dbReference>
<dbReference type="EMBL" id="JH432146">
    <property type="status" value="NOT_ANNOTATED_CDS"/>
    <property type="molecule type" value="Genomic_DNA"/>
</dbReference>
<keyword evidence="11" id="KW-0206">Cytoskeleton</keyword>
<dbReference type="EnsemblMetazoa" id="SMAR012458-RA">
    <property type="protein sequence ID" value="SMAR012458-PA"/>
    <property type="gene ID" value="SMAR012458"/>
</dbReference>
<evidence type="ECO:0000256" key="2">
    <source>
        <dbReference type="ARBA" id="ARBA00004529"/>
    </source>
</evidence>
<evidence type="ECO:0000256" key="12">
    <source>
        <dbReference type="ARBA" id="ARBA00034776"/>
    </source>
</evidence>
<dbReference type="STRING" id="126957.T1JF52"/>
<protein>
    <recommendedName>
        <fullName evidence="13">Dynactin subunit 4</fullName>
    </recommendedName>
</protein>
<dbReference type="eggNOG" id="KOG3896">
    <property type="taxonomic scope" value="Eukaryota"/>
</dbReference>
<reference evidence="16" key="1">
    <citation type="submission" date="2011-05" db="EMBL/GenBank/DDBJ databases">
        <authorList>
            <person name="Richards S.R."/>
            <person name="Qu J."/>
            <person name="Jiang H."/>
            <person name="Jhangiani S.N."/>
            <person name="Agravi P."/>
            <person name="Goodspeed R."/>
            <person name="Gross S."/>
            <person name="Mandapat C."/>
            <person name="Jackson L."/>
            <person name="Mathew T."/>
            <person name="Pu L."/>
            <person name="Thornton R."/>
            <person name="Saada N."/>
            <person name="Wilczek-Boney K.B."/>
            <person name="Lee S."/>
            <person name="Kovar C."/>
            <person name="Wu Y."/>
            <person name="Scherer S.E."/>
            <person name="Worley K.C."/>
            <person name="Muzny D.M."/>
            <person name="Gibbs R."/>
        </authorList>
    </citation>
    <scope>NUCLEOTIDE SEQUENCE</scope>
    <source>
        <strain evidence="16">Brora</strain>
    </source>
</reference>
<keyword evidence="7" id="KW-0597">Phosphoprotein</keyword>
<dbReference type="AlphaFoldDB" id="T1JF52"/>
<keyword evidence="8" id="KW-0832">Ubl conjugation</keyword>
<evidence type="ECO:0000256" key="5">
    <source>
        <dbReference type="ARBA" id="ARBA00022490"/>
    </source>
</evidence>
<proteinExistence type="inferred from homology"/>
<evidence type="ECO:0000256" key="10">
    <source>
        <dbReference type="ARBA" id="ARBA00023054"/>
    </source>
</evidence>
<accession>T1JF52</accession>
<keyword evidence="10" id="KW-0175">Coiled coil</keyword>
<evidence type="ECO:0000313" key="15">
    <source>
        <dbReference type="EnsemblMetazoa" id="SMAR012458-PA"/>
    </source>
</evidence>
<evidence type="ECO:0000256" key="9">
    <source>
        <dbReference type="ARBA" id="ARBA00022990"/>
    </source>
</evidence>
<keyword evidence="16" id="KW-1185">Reference proteome</keyword>
<dbReference type="OMA" id="KIYFCRH"/>
<evidence type="ECO:0000256" key="7">
    <source>
        <dbReference type="ARBA" id="ARBA00022553"/>
    </source>
</evidence>